<evidence type="ECO:0000256" key="6">
    <source>
        <dbReference type="ARBA" id="ARBA00037906"/>
    </source>
</evidence>
<dbReference type="NCBIfam" id="TIGR01790">
    <property type="entry name" value="carotene-cycl"/>
    <property type="match status" value="1"/>
</dbReference>
<dbReference type="InterPro" id="IPR010108">
    <property type="entry name" value="Lycopene_cyclase_b/e"/>
</dbReference>
<evidence type="ECO:0000256" key="5">
    <source>
        <dbReference type="ARBA" id="ARBA00023027"/>
    </source>
</evidence>
<reference evidence="9 10" key="1">
    <citation type="submission" date="2024-10" db="EMBL/GenBank/DDBJ databases">
        <title>Updated reference genomes for cyclostephanoid diatoms.</title>
        <authorList>
            <person name="Roberts W.R."/>
            <person name="Alverson A.J."/>
        </authorList>
    </citation>
    <scope>NUCLEOTIDE SEQUENCE [LARGE SCALE GENOMIC DNA]</scope>
    <source>
        <strain evidence="9 10">AJA232-27</strain>
    </source>
</reference>
<gene>
    <name evidence="9" type="ORF">ACHAWU_004913</name>
</gene>
<dbReference type="InterPro" id="IPR036188">
    <property type="entry name" value="FAD/NAD-bd_sf"/>
</dbReference>
<dbReference type="SUPFAM" id="SSF51905">
    <property type="entry name" value="FAD/NAD(P)-binding domain"/>
    <property type="match status" value="1"/>
</dbReference>
<accession>A0ABD3M8S7</accession>
<proteinExistence type="inferred from homology"/>
<dbReference type="AlphaFoldDB" id="A0ABD3M8S7"/>
<sequence length="630" mass="69208">MAALLFAVVAVAASLPSTNAFVASTSRKGVVLTSSTADAYSDLSSTTNPALPSPNSSRRQHRITTPLAATAATTDFSSLTPTSKDECDVLVIGSGPAARAIATLLASPINKSANGDTSSSSPDILLADANYDNRWFPNYGVWQDEWESIRTMFSTFNQPLNNECIERTWEVTDCFFGGSFDIPVQERMRLDRPYCRVDRDALRRTLSPKDEVETKFAGEGSAKYRVTRANHISRATSVNVYSPSGSILHDEFGSTILLQSKNGEITQVRAKLIVDCTGHESSIVLKDDRCKSIPPGFQIAYGFLVKVDESSIPDANFVGPYYKEAMTLFDYRTDHFVENSEEEYKANKAPTFMYAMPLDSNRIFFEETSLVARPALSFQECKERCMTRLKHLGITVIDVEEEEYCYIPMGGPLPAKDQRVVGFGGAAAMVHPSTGYHLCRAMMGAGNVAKAIRDELQGSSWNPDRAAARAYDAIWSPSNIAQRNFAVFGGEFLMKQNVVGLRGFFDGFFKLPLPLWGGFLAGWPGLPNNDRHETWWARLVYGLTFVSKLPVSVALDMLGSIAAYCITEGVPLPQSVTPLLGLPDGYEYKEKPTTVGDVAAKAEARKMLAESAVEEIVPVYFTEEDEVLVV</sequence>
<keyword evidence="4" id="KW-0125">Carotenoid biosynthesis</keyword>
<name>A0ABD3M8S7_9STRA</name>
<comment type="caution">
    <text evidence="9">The sequence shown here is derived from an EMBL/GenBank/DDBJ whole genome shotgun (WGS) entry which is preliminary data.</text>
</comment>
<comment type="similarity">
    <text evidence="2">Belongs to the lycopene cyclase family.</text>
</comment>
<comment type="pathway">
    <text evidence="1">Carotenoid biosynthesis; beta-carotene biosynthesis.</text>
</comment>
<dbReference type="GO" id="GO:0016860">
    <property type="term" value="F:intramolecular oxidoreductase activity"/>
    <property type="evidence" value="ECO:0007669"/>
    <property type="project" value="UniProtKB-ARBA"/>
</dbReference>
<dbReference type="EC" id="5.5.1.19" evidence="3"/>
<dbReference type="PANTHER" id="PTHR39757">
    <property type="match status" value="1"/>
</dbReference>
<comment type="pathway">
    <text evidence="6">Carotenoid biosynthesis; beta-zeacarotene biosynthesis.</text>
</comment>
<evidence type="ECO:0000313" key="9">
    <source>
        <dbReference type="EMBL" id="KAL3760475.1"/>
    </source>
</evidence>
<evidence type="ECO:0000256" key="2">
    <source>
        <dbReference type="ARBA" id="ARBA00006599"/>
    </source>
</evidence>
<evidence type="ECO:0000256" key="4">
    <source>
        <dbReference type="ARBA" id="ARBA00022746"/>
    </source>
</evidence>
<evidence type="ECO:0000256" key="7">
    <source>
        <dbReference type="SAM" id="MobiDB-lite"/>
    </source>
</evidence>
<dbReference type="PANTHER" id="PTHR39757:SF5">
    <property type="entry name" value="OS02G0190600 PROTEIN"/>
    <property type="match status" value="1"/>
</dbReference>
<keyword evidence="10" id="KW-1185">Reference proteome</keyword>
<keyword evidence="5" id="KW-0520">NAD</keyword>
<feature type="region of interest" description="Disordered" evidence="7">
    <location>
        <begin position="41"/>
        <end position="61"/>
    </location>
</feature>
<keyword evidence="8" id="KW-0732">Signal</keyword>
<evidence type="ECO:0000256" key="3">
    <source>
        <dbReference type="ARBA" id="ARBA00012242"/>
    </source>
</evidence>
<organism evidence="9 10">
    <name type="scientific">Discostella pseudostelligera</name>
    <dbReference type="NCBI Taxonomy" id="259834"/>
    <lineage>
        <taxon>Eukaryota</taxon>
        <taxon>Sar</taxon>
        <taxon>Stramenopiles</taxon>
        <taxon>Ochrophyta</taxon>
        <taxon>Bacillariophyta</taxon>
        <taxon>Coscinodiscophyceae</taxon>
        <taxon>Thalassiosirophycidae</taxon>
        <taxon>Stephanodiscales</taxon>
        <taxon>Stephanodiscaceae</taxon>
        <taxon>Discostella</taxon>
    </lineage>
</organism>
<dbReference type="Pfam" id="PF05834">
    <property type="entry name" value="Lycopene_cycl"/>
    <property type="match status" value="1"/>
</dbReference>
<evidence type="ECO:0000256" key="1">
    <source>
        <dbReference type="ARBA" id="ARBA00005089"/>
    </source>
</evidence>
<feature type="compositionally biased region" description="Polar residues" evidence="7">
    <location>
        <begin position="41"/>
        <end position="57"/>
    </location>
</feature>
<evidence type="ECO:0000256" key="8">
    <source>
        <dbReference type="SAM" id="SignalP"/>
    </source>
</evidence>
<dbReference type="Proteomes" id="UP001530293">
    <property type="component" value="Unassembled WGS sequence"/>
</dbReference>
<protein>
    <recommendedName>
        <fullName evidence="3">lycopene beta-cyclase</fullName>
        <ecNumber evidence="3">5.5.1.19</ecNumber>
    </recommendedName>
</protein>
<dbReference type="GO" id="GO:0016117">
    <property type="term" value="P:carotenoid biosynthetic process"/>
    <property type="evidence" value="ECO:0007669"/>
    <property type="project" value="UniProtKB-KW"/>
</dbReference>
<evidence type="ECO:0000313" key="10">
    <source>
        <dbReference type="Proteomes" id="UP001530293"/>
    </source>
</evidence>
<dbReference type="EMBL" id="JALLBG020000184">
    <property type="protein sequence ID" value="KAL3760475.1"/>
    <property type="molecule type" value="Genomic_DNA"/>
</dbReference>
<feature type="chain" id="PRO_5044868406" description="lycopene beta-cyclase" evidence="8">
    <location>
        <begin position="21"/>
        <end position="630"/>
    </location>
</feature>
<feature type="signal peptide" evidence="8">
    <location>
        <begin position="1"/>
        <end position="20"/>
    </location>
</feature>